<keyword evidence="1" id="KW-0812">Transmembrane</keyword>
<sequence length="178" mass="19587">MTSQEAEFAARIARIEAASAGKGKTTLYVGVDESYVFDRPTRRGPPGGLMAALQNAGYPLSVILSFALGAFAFCVGRYIRYQLSGMAETKTDPDVEMLIDLMVGVAIALLMGQLDRLKSYEQLIAKSLGVVFALLTFHNLVHMYPDEFSLLFSPLWVSKILATTEPHSILWRGISFVF</sequence>
<organism evidence="2 3">
    <name type="scientific">Cereibacter sphaeroides</name>
    <name type="common">Rhodobacter sphaeroides</name>
    <dbReference type="NCBI Taxonomy" id="1063"/>
    <lineage>
        <taxon>Bacteria</taxon>
        <taxon>Pseudomonadati</taxon>
        <taxon>Pseudomonadota</taxon>
        <taxon>Alphaproteobacteria</taxon>
        <taxon>Rhodobacterales</taxon>
        <taxon>Paracoccaceae</taxon>
        <taxon>Cereibacter</taxon>
    </lineage>
</organism>
<name>A0A2W5S8Z9_CERSP</name>
<proteinExistence type="predicted"/>
<comment type="caution">
    <text evidence="2">The sequence shown here is derived from an EMBL/GenBank/DDBJ whole genome shotgun (WGS) entry which is preliminary data.</text>
</comment>
<feature type="transmembrane region" description="Helical" evidence="1">
    <location>
        <begin position="56"/>
        <end position="76"/>
    </location>
</feature>
<gene>
    <name evidence="2" type="ORF">DI533_02290</name>
</gene>
<reference evidence="2 3" key="1">
    <citation type="submission" date="2017-08" db="EMBL/GenBank/DDBJ databases">
        <title>Infants hospitalized years apart are colonized by the same room-sourced microbial strains.</title>
        <authorList>
            <person name="Brooks B."/>
            <person name="Olm M.R."/>
            <person name="Firek B.A."/>
            <person name="Baker R."/>
            <person name="Thomas B.C."/>
            <person name="Morowitz M.J."/>
            <person name="Banfield J.F."/>
        </authorList>
    </citation>
    <scope>NUCLEOTIDE SEQUENCE [LARGE SCALE GENOMIC DNA]</scope>
    <source>
        <strain evidence="2">S2_003_000_R2_11</strain>
    </source>
</reference>
<keyword evidence="1" id="KW-1133">Transmembrane helix</keyword>
<evidence type="ECO:0000256" key="1">
    <source>
        <dbReference type="SAM" id="Phobius"/>
    </source>
</evidence>
<dbReference type="AlphaFoldDB" id="A0A2W5S8Z9"/>
<evidence type="ECO:0000313" key="3">
    <source>
        <dbReference type="Proteomes" id="UP000248975"/>
    </source>
</evidence>
<dbReference type="EMBL" id="QFQS01000001">
    <property type="protein sequence ID" value="PZQ99521.1"/>
    <property type="molecule type" value="Genomic_DNA"/>
</dbReference>
<accession>A0A2W5S8Z9</accession>
<keyword evidence="1" id="KW-0472">Membrane</keyword>
<evidence type="ECO:0000313" key="2">
    <source>
        <dbReference type="EMBL" id="PZQ99521.1"/>
    </source>
</evidence>
<feature type="transmembrane region" description="Helical" evidence="1">
    <location>
        <begin position="120"/>
        <end position="141"/>
    </location>
</feature>
<dbReference type="Proteomes" id="UP000248975">
    <property type="component" value="Unassembled WGS sequence"/>
</dbReference>
<protein>
    <submittedName>
        <fullName evidence="2">Uncharacterized protein</fullName>
    </submittedName>
</protein>